<name>A0A381XX78_9ZZZZ</name>
<dbReference type="InterPro" id="IPR035994">
    <property type="entry name" value="Nucleoside_phosphorylase_sf"/>
</dbReference>
<evidence type="ECO:0000313" key="1">
    <source>
        <dbReference type="EMBL" id="SVA69315.1"/>
    </source>
</evidence>
<feature type="non-terminal residue" evidence="1">
    <location>
        <position position="63"/>
    </location>
</feature>
<dbReference type="AlphaFoldDB" id="A0A381XX78"/>
<accession>A0A381XX78</accession>
<dbReference type="Gene3D" id="3.40.50.1580">
    <property type="entry name" value="Nucleoside phosphorylase domain"/>
    <property type="match status" value="1"/>
</dbReference>
<proteinExistence type="predicted"/>
<dbReference type="GO" id="GO:0009116">
    <property type="term" value="P:nucleoside metabolic process"/>
    <property type="evidence" value="ECO:0007669"/>
    <property type="project" value="InterPro"/>
</dbReference>
<organism evidence="1">
    <name type="scientific">marine metagenome</name>
    <dbReference type="NCBI Taxonomy" id="408172"/>
    <lineage>
        <taxon>unclassified sequences</taxon>
        <taxon>metagenomes</taxon>
        <taxon>ecological metagenomes</taxon>
    </lineage>
</organism>
<gene>
    <name evidence="1" type="ORF">METZ01_LOCUS122169</name>
</gene>
<dbReference type="GO" id="GO:0003824">
    <property type="term" value="F:catalytic activity"/>
    <property type="evidence" value="ECO:0007669"/>
    <property type="project" value="InterPro"/>
</dbReference>
<dbReference type="EMBL" id="UINC01016693">
    <property type="protein sequence ID" value="SVA69315.1"/>
    <property type="molecule type" value="Genomic_DNA"/>
</dbReference>
<protein>
    <submittedName>
        <fullName evidence="1">Uncharacterized protein</fullName>
    </submittedName>
</protein>
<reference evidence="1" key="1">
    <citation type="submission" date="2018-05" db="EMBL/GenBank/DDBJ databases">
        <authorList>
            <person name="Lanie J.A."/>
            <person name="Ng W.-L."/>
            <person name="Kazmierczak K.M."/>
            <person name="Andrzejewski T.M."/>
            <person name="Davidsen T.M."/>
            <person name="Wayne K.J."/>
            <person name="Tettelin H."/>
            <person name="Glass J.I."/>
            <person name="Rusch D."/>
            <person name="Podicherti R."/>
            <person name="Tsui H.-C.T."/>
            <person name="Winkler M.E."/>
        </authorList>
    </citation>
    <scope>NUCLEOTIDE SEQUENCE</scope>
</reference>
<sequence>MVDKIIITALQDEANPIIEFYNLTRDAKQPDLKVYTNNKYSLLVTGVGRKKVIDTLPIYLNRI</sequence>